<evidence type="ECO:0000313" key="4">
    <source>
        <dbReference type="Proteomes" id="UP001213681"/>
    </source>
</evidence>
<reference evidence="3" key="2">
    <citation type="journal article" date="2023" name="IMA Fungus">
        <title>Comparative genomic study of the Penicillium genus elucidates a diverse pangenome and 15 lateral gene transfer events.</title>
        <authorList>
            <person name="Petersen C."/>
            <person name="Sorensen T."/>
            <person name="Nielsen M.R."/>
            <person name="Sondergaard T.E."/>
            <person name="Sorensen J.L."/>
            <person name="Fitzpatrick D.A."/>
            <person name="Frisvad J.C."/>
            <person name="Nielsen K.L."/>
        </authorList>
    </citation>
    <scope>NUCLEOTIDE SEQUENCE</scope>
    <source>
        <strain evidence="3">IBT 16125</strain>
    </source>
</reference>
<dbReference type="EMBL" id="JAPVEA010000009">
    <property type="protein sequence ID" value="KAJ5432794.1"/>
    <property type="molecule type" value="Genomic_DNA"/>
</dbReference>
<name>A0AAD6FXL1_9EURO</name>
<accession>A0AAD6FXL1</accession>
<keyword evidence="2" id="KW-0472">Membrane</keyword>
<reference evidence="3" key="1">
    <citation type="submission" date="2022-12" db="EMBL/GenBank/DDBJ databases">
        <authorList>
            <person name="Petersen C."/>
        </authorList>
    </citation>
    <scope>NUCLEOTIDE SEQUENCE</scope>
    <source>
        <strain evidence="3">IBT 16125</strain>
    </source>
</reference>
<evidence type="ECO:0000256" key="2">
    <source>
        <dbReference type="SAM" id="Phobius"/>
    </source>
</evidence>
<gene>
    <name evidence="3" type="ORF">N7458_011950</name>
</gene>
<comment type="caution">
    <text evidence="3">The sequence shown here is derived from an EMBL/GenBank/DDBJ whole genome shotgun (WGS) entry which is preliminary data.</text>
</comment>
<evidence type="ECO:0000256" key="1">
    <source>
        <dbReference type="SAM" id="MobiDB-lite"/>
    </source>
</evidence>
<protein>
    <submittedName>
        <fullName evidence="3">Uncharacterized protein</fullName>
    </submittedName>
</protein>
<feature type="transmembrane region" description="Helical" evidence="2">
    <location>
        <begin position="136"/>
        <end position="155"/>
    </location>
</feature>
<sequence length="272" mass="30089">MSRAEDSTLNKAVSDLESAKMATDTASTDEGDILEPLLFLLAARRGVHQDPSFASTHVPDDRTITFKGPSGVEPAVDRSSRWSRFVRHMGYLPTSSRIGFTLMTFYLVGSCATHFTKPSKKGSEQAKRDVLYGMKLGLCVAALVLALLIAAGRAARKQTIAAIPPEFNLASYQYRLLNAMRQRGIHYREIQVISLEKKMKYWRKDPGLRECFTIKGVVDPGSAGGAVYDVVVNFWNDGRLNLRFWPTEENGAEDGLAGKAELILEIVDRCNA</sequence>
<evidence type="ECO:0000313" key="3">
    <source>
        <dbReference type="EMBL" id="KAJ5432794.1"/>
    </source>
</evidence>
<dbReference type="RefSeq" id="XP_056760086.1">
    <property type="nucleotide sequence ID" value="XM_056915332.1"/>
</dbReference>
<feature type="transmembrane region" description="Helical" evidence="2">
    <location>
        <begin position="98"/>
        <end position="115"/>
    </location>
</feature>
<feature type="region of interest" description="Disordered" evidence="1">
    <location>
        <begin position="52"/>
        <end position="72"/>
    </location>
</feature>
<keyword evidence="2" id="KW-1133">Transmembrane helix</keyword>
<organism evidence="3 4">
    <name type="scientific">Penicillium daleae</name>
    <dbReference type="NCBI Taxonomy" id="63821"/>
    <lineage>
        <taxon>Eukaryota</taxon>
        <taxon>Fungi</taxon>
        <taxon>Dikarya</taxon>
        <taxon>Ascomycota</taxon>
        <taxon>Pezizomycotina</taxon>
        <taxon>Eurotiomycetes</taxon>
        <taxon>Eurotiomycetidae</taxon>
        <taxon>Eurotiales</taxon>
        <taxon>Aspergillaceae</taxon>
        <taxon>Penicillium</taxon>
    </lineage>
</organism>
<dbReference type="AlphaFoldDB" id="A0AAD6FXL1"/>
<proteinExistence type="predicted"/>
<dbReference type="GeneID" id="81605575"/>
<keyword evidence="4" id="KW-1185">Reference proteome</keyword>
<keyword evidence="2" id="KW-0812">Transmembrane</keyword>
<dbReference type="Proteomes" id="UP001213681">
    <property type="component" value="Unassembled WGS sequence"/>
</dbReference>